<evidence type="ECO:0000256" key="3">
    <source>
        <dbReference type="SAM" id="SignalP"/>
    </source>
</evidence>
<dbReference type="RefSeq" id="WP_159240177.1">
    <property type="nucleotide sequence ID" value="NZ_JBHSJH010000001.1"/>
</dbReference>
<keyword evidence="2" id="KW-0413">Isomerase</keyword>
<feature type="signal peptide" evidence="3">
    <location>
        <begin position="1"/>
        <end position="21"/>
    </location>
</feature>
<dbReference type="SMART" id="SM00830">
    <property type="entry name" value="CM_2"/>
    <property type="match status" value="1"/>
</dbReference>
<evidence type="ECO:0000313" key="5">
    <source>
        <dbReference type="EMBL" id="MFC4891609.1"/>
    </source>
</evidence>
<dbReference type="Proteomes" id="UP001595926">
    <property type="component" value="Unassembled WGS sequence"/>
</dbReference>
<organism evidence="5 6">
    <name type="scientific">Pseudofrancisella aestuarii</name>
    <dbReference type="NCBI Taxonomy" id="2670347"/>
    <lineage>
        <taxon>Bacteria</taxon>
        <taxon>Pseudomonadati</taxon>
        <taxon>Pseudomonadota</taxon>
        <taxon>Gammaproteobacteria</taxon>
        <taxon>Thiotrichales</taxon>
        <taxon>Francisellaceae</taxon>
        <taxon>Pseudofrancisella</taxon>
    </lineage>
</organism>
<name>A0ABV9T9M7_9GAMM</name>
<feature type="chain" id="PRO_5045731505" description="chorismate mutase" evidence="3">
    <location>
        <begin position="22"/>
        <end position="106"/>
    </location>
</feature>
<dbReference type="InterPro" id="IPR036979">
    <property type="entry name" value="CM_dom_sf"/>
</dbReference>
<evidence type="ECO:0000256" key="1">
    <source>
        <dbReference type="ARBA" id="ARBA00012404"/>
    </source>
</evidence>
<reference evidence="6" key="1">
    <citation type="journal article" date="2019" name="Int. J. Syst. Evol. Microbiol.">
        <title>The Global Catalogue of Microorganisms (GCM) 10K type strain sequencing project: providing services to taxonomists for standard genome sequencing and annotation.</title>
        <authorList>
            <consortium name="The Broad Institute Genomics Platform"/>
            <consortium name="The Broad Institute Genome Sequencing Center for Infectious Disease"/>
            <person name="Wu L."/>
            <person name="Ma J."/>
        </authorList>
    </citation>
    <scope>NUCLEOTIDE SEQUENCE [LARGE SCALE GENOMIC DNA]</scope>
    <source>
        <strain evidence="6">CGMCC 1.13718</strain>
    </source>
</reference>
<gene>
    <name evidence="5" type="ORF">ACFPDQ_00925</name>
</gene>
<dbReference type="Gene3D" id="1.20.59.10">
    <property type="entry name" value="Chorismate mutase"/>
    <property type="match status" value="1"/>
</dbReference>
<dbReference type="EMBL" id="JBHSJH010000001">
    <property type="protein sequence ID" value="MFC4891609.1"/>
    <property type="molecule type" value="Genomic_DNA"/>
</dbReference>
<dbReference type="PANTHER" id="PTHR38041">
    <property type="entry name" value="CHORISMATE MUTASE"/>
    <property type="match status" value="1"/>
</dbReference>
<evidence type="ECO:0000313" key="6">
    <source>
        <dbReference type="Proteomes" id="UP001595926"/>
    </source>
</evidence>
<feature type="domain" description="Chorismate mutase" evidence="4">
    <location>
        <begin position="18"/>
        <end position="106"/>
    </location>
</feature>
<comment type="caution">
    <text evidence="5">The sequence shown here is derived from an EMBL/GenBank/DDBJ whole genome shotgun (WGS) entry which is preliminary data.</text>
</comment>
<dbReference type="SUPFAM" id="SSF48600">
    <property type="entry name" value="Chorismate mutase II"/>
    <property type="match status" value="1"/>
</dbReference>
<dbReference type="PANTHER" id="PTHR38041:SF1">
    <property type="entry name" value="CHORISMATE MUTASE"/>
    <property type="match status" value="1"/>
</dbReference>
<accession>A0ABV9T9M7</accession>
<dbReference type="InterPro" id="IPR036263">
    <property type="entry name" value="Chorismate_II_sf"/>
</dbReference>
<evidence type="ECO:0000256" key="2">
    <source>
        <dbReference type="ARBA" id="ARBA00023235"/>
    </source>
</evidence>
<dbReference type="InterPro" id="IPR002701">
    <property type="entry name" value="CM_II_prokaryot"/>
</dbReference>
<proteinExistence type="predicted"/>
<sequence>MKTKKITLLSLLIFSVTAVNADNLDTYRDQINNIDSQIIKLIAERNDISIKVGEYKKHHNLPIYVPEREAKLKKAHTKLAEENGVSPDMINEIFDIIINNSKQLQK</sequence>
<evidence type="ECO:0000259" key="4">
    <source>
        <dbReference type="PROSITE" id="PS51168"/>
    </source>
</evidence>
<dbReference type="InterPro" id="IPR051331">
    <property type="entry name" value="Chorismate_mutase-related"/>
</dbReference>
<dbReference type="EC" id="5.4.99.5" evidence="1"/>
<dbReference type="PROSITE" id="PS51168">
    <property type="entry name" value="CHORISMATE_MUT_2"/>
    <property type="match status" value="1"/>
</dbReference>
<protein>
    <recommendedName>
        <fullName evidence="1">chorismate mutase</fullName>
        <ecNumber evidence="1">5.4.99.5</ecNumber>
    </recommendedName>
</protein>
<keyword evidence="3" id="KW-0732">Signal</keyword>
<dbReference type="Pfam" id="PF01817">
    <property type="entry name" value="CM_2"/>
    <property type="match status" value="1"/>
</dbReference>
<keyword evidence="6" id="KW-1185">Reference proteome</keyword>